<comment type="caution">
    <text evidence="3">The sequence shown here is derived from an EMBL/GenBank/DDBJ whole genome shotgun (WGS) entry which is preliminary data.</text>
</comment>
<reference evidence="3" key="1">
    <citation type="submission" date="2013-05" db="EMBL/GenBank/DDBJ databases">
        <title>Genome assembly of Cystobacter fuscus DSM 2262.</title>
        <authorList>
            <person name="Sharma G."/>
            <person name="Khatri I."/>
            <person name="Kaur C."/>
            <person name="Mayilraj S."/>
            <person name="Subramanian S."/>
        </authorList>
    </citation>
    <scope>NUCLEOTIDE SEQUENCE [LARGE SCALE GENOMIC DNA]</scope>
    <source>
        <strain evidence="3">DSM 2262</strain>
    </source>
</reference>
<evidence type="ECO:0000256" key="2">
    <source>
        <dbReference type="SAM" id="Phobius"/>
    </source>
</evidence>
<feature type="transmembrane region" description="Helical" evidence="2">
    <location>
        <begin position="424"/>
        <end position="449"/>
    </location>
</feature>
<feature type="transmembrane region" description="Helical" evidence="2">
    <location>
        <begin position="200"/>
        <end position="220"/>
    </location>
</feature>
<proteinExistence type="predicted"/>
<feature type="transmembrane region" description="Helical" evidence="2">
    <location>
        <begin position="131"/>
        <end position="150"/>
    </location>
</feature>
<dbReference type="InterPro" id="IPR018580">
    <property type="entry name" value="Uncharacterised_YfhO"/>
</dbReference>
<feature type="transmembrane region" description="Helical" evidence="2">
    <location>
        <begin position="456"/>
        <end position="475"/>
    </location>
</feature>
<feature type="region of interest" description="Disordered" evidence="1">
    <location>
        <begin position="765"/>
        <end position="793"/>
    </location>
</feature>
<keyword evidence="2" id="KW-1133">Transmembrane helix</keyword>
<protein>
    <recommendedName>
        <fullName evidence="5">Bacterial membrane protein YfhO</fullName>
    </recommendedName>
</protein>
<feature type="transmembrane region" description="Helical" evidence="2">
    <location>
        <begin position="309"/>
        <end position="330"/>
    </location>
</feature>
<name>S9Q7K0_CYSF2</name>
<feature type="transmembrane region" description="Helical" evidence="2">
    <location>
        <begin position="350"/>
        <end position="369"/>
    </location>
</feature>
<feature type="transmembrane region" description="Helical" evidence="2">
    <location>
        <begin position="162"/>
        <end position="188"/>
    </location>
</feature>
<dbReference type="PANTHER" id="PTHR38454:SF1">
    <property type="entry name" value="INTEGRAL MEMBRANE PROTEIN"/>
    <property type="match status" value="1"/>
</dbReference>
<dbReference type="PANTHER" id="PTHR38454">
    <property type="entry name" value="INTEGRAL MEMBRANE PROTEIN-RELATED"/>
    <property type="match status" value="1"/>
</dbReference>
<evidence type="ECO:0000313" key="4">
    <source>
        <dbReference type="Proteomes" id="UP000011682"/>
    </source>
</evidence>
<feature type="transmembrane region" description="Helical" evidence="2">
    <location>
        <begin position="381"/>
        <end position="404"/>
    </location>
</feature>
<gene>
    <name evidence="3" type="ORF">D187_007063</name>
</gene>
<evidence type="ECO:0008006" key="5">
    <source>
        <dbReference type="Google" id="ProtNLM"/>
    </source>
</evidence>
<evidence type="ECO:0000256" key="1">
    <source>
        <dbReference type="SAM" id="MobiDB-lite"/>
    </source>
</evidence>
<dbReference type="EMBL" id="ANAH02000064">
    <property type="protein sequence ID" value="EPX57309.1"/>
    <property type="molecule type" value="Genomic_DNA"/>
</dbReference>
<feature type="transmembrane region" description="Helical" evidence="2">
    <location>
        <begin position="105"/>
        <end position="124"/>
    </location>
</feature>
<dbReference type="Pfam" id="PF09586">
    <property type="entry name" value="YfhO"/>
    <property type="match status" value="1"/>
</dbReference>
<dbReference type="Proteomes" id="UP000011682">
    <property type="component" value="Unassembled WGS sequence"/>
</dbReference>
<dbReference type="eggNOG" id="COG4485">
    <property type="taxonomic scope" value="Bacteria"/>
</dbReference>
<sequence>MGLTFLFFHRAVFSANVFFLRDVQQVYVPLWEYWRERVLGGEFPQWYPFDGLGQPYVGMVVSGAFHPAQVLSLVLPGAQGLKWLMLLCFPVAFLGMSALGRRLGWGLGAALLAAMSYSFSGYLVSITNNTLYLLAAVTVPWVFWALEGLLRAPSVGRGLGVAVLLGLVLLAGDVQGYAVCLGGALLWSVSRPASGGTPRALLGMLGVGIVSLLLCAVQILPTLAGLGEVRASNQTLAQATEWSVHPVRLVELLLGPLFAGESGEQVQVAISAWLLSTSRTELWADSFYLGTPALVMAGVAVVRVRGPRAALLLAAALGAVLLALGKHTPLYGWVFDWVPPWRAFRYPEKLMTFVTFAVCLAAGVGWERLEHAPDVRRRMGRGALGLGGLVLAVGGAEWLGHVFSEGMLSGLWMGPPWPEAQRRIGEHFVLGCGLAGGSLLALGGILGAVRSAEARAGLVGVVGFGGLLLANGDIYKVGEPELFDEPTPFVLRIQQELREQVGPPPRVYRLTGLYYAPRPLPLPTLAETNALIMGASLMPLVPALFGLESSTAYMPAVSRRVADVQAETNSWVRHTAGLFHTRYFILSSEVTAQLAAEPLRVLERLDAFGLWLVEDPNALPRAYLAHPRCVAGPREALRRLGGVQAPREVVVECAAPLPEPPLEAPRGEVTAARFAPERVEVEVRARGGEVLVLNDAYYGGWTASVDGEPVPILPANGAVRAVAVPPGEHQVVFRYRTPGLAVGTGVSLGTLLVLLAADGVLRRRLTPGAGRKGPRAAPPSGGGAEAARDERGA</sequence>
<organism evidence="3 4">
    <name type="scientific">Cystobacter fuscus (strain ATCC 25194 / DSM 2262 / NBRC 100088 / M29)</name>
    <dbReference type="NCBI Taxonomy" id="1242864"/>
    <lineage>
        <taxon>Bacteria</taxon>
        <taxon>Pseudomonadati</taxon>
        <taxon>Myxococcota</taxon>
        <taxon>Myxococcia</taxon>
        <taxon>Myxococcales</taxon>
        <taxon>Cystobacterineae</taxon>
        <taxon>Archangiaceae</taxon>
        <taxon>Cystobacter</taxon>
    </lineage>
</organism>
<accession>S9Q7K0</accession>
<keyword evidence="4" id="KW-1185">Reference proteome</keyword>
<keyword evidence="2" id="KW-0472">Membrane</keyword>
<dbReference type="AlphaFoldDB" id="S9Q7K0"/>
<feature type="transmembrane region" description="Helical" evidence="2">
    <location>
        <begin position="282"/>
        <end position="302"/>
    </location>
</feature>
<keyword evidence="2" id="KW-0812">Transmembrane</keyword>
<evidence type="ECO:0000313" key="3">
    <source>
        <dbReference type="EMBL" id="EPX57309.1"/>
    </source>
</evidence>